<protein>
    <recommendedName>
        <fullName evidence="5">NAC domain-containing protein</fullName>
    </recommendedName>
</protein>
<dbReference type="PROSITE" id="PS51005">
    <property type="entry name" value="NAC"/>
    <property type="match status" value="1"/>
</dbReference>
<name>A0ABQ8H5G6_9ROSI</name>
<evidence type="ECO:0000256" key="4">
    <source>
        <dbReference type="ARBA" id="ARBA00023242"/>
    </source>
</evidence>
<evidence type="ECO:0000259" key="5">
    <source>
        <dbReference type="PROSITE" id="PS51005"/>
    </source>
</evidence>
<dbReference type="InterPro" id="IPR003441">
    <property type="entry name" value="NAC-dom"/>
</dbReference>
<proteinExistence type="predicted"/>
<dbReference type="SUPFAM" id="SSF101941">
    <property type="entry name" value="NAC domain"/>
    <property type="match status" value="1"/>
</dbReference>
<keyword evidence="7" id="KW-1185">Reference proteome</keyword>
<gene>
    <name evidence="6" type="ORF">JRO89_XS14G0166600</name>
</gene>
<evidence type="ECO:0000256" key="3">
    <source>
        <dbReference type="ARBA" id="ARBA00023163"/>
    </source>
</evidence>
<accession>A0ABQ8H5G6</accession>
<evidence type="ECO:0000256" key="2">
    <source>
        <dbReference type="ARBA" id="ARBA00023125"/>
    </source>
</evidence>
<reference evidence="6 7" key="1">
    <citation type="submission" date="2021-02" db="EMBL/GenBank/DDBJ databases">
        <title>Plant Genome Project.</title>
        <authorList>
            <person name="Zhang R.-G."/>
        </authorList>
    </citation>
    <scope>NUCLEOTIDE SEQUENCE [LARGE SCALE GENOMIC DNA]</scope>
    <source>
        <tissue evidence="6">Leaves</tissue>
    </source>
</reference>
<feature type="domain" description="NAC" evidence="5">
    <location>
        <begin position="5"/>
        <end position="163"/>
    </location>
</feature>
<keyword evidence="1" id="KW-0805">Transcription regulation</keyword>
<dbReference type="InterPro" id="IPR036093">
    <property type="entry name" value="NAC_dom_sf"/>
</dbReference>
<evidence type="ECO:0000313" key="7">
    <source>
        <dbReference type="Proteomes" id="UP000827721"/>
    </source>
</evidence>
<dbReference type="PANTHER" id="PTHR31719">
    <property type="entry name" value="NAC TRANSCRIPTION FACTOR 56"/>
    <property type="match status" value="1"/>
</dbReference>
<dbReference type="Proteomes" id="UP000827721">
    <property type="component" value="Unassembled WGS sequence"/>
</dbReference>
<dbReference type="Pfam" id="PF02365">
    <property type="entry name" value="NAM"/>
    <property type="match status" value="1"/>
</dbReference>
<keyword evidence="3" id="KW-0804">Transcription</keyword>
<keyword evidence="2" id="KW-0238">DNA-binding</keyword>
<dbReference type="PANTHER" id="PTHR31719:SF43">
    <property type="entry name" value="NAC TRANSCRIPTION FACTOR 56"/>
    <property type="match status" value="1"/>
</dbReference>
<sequence>MQVDFPPGFRFRPTDEELVKDYLLRMVRGLELPWNGIQFCELYGDKSPWEIFHQGIEEEEEEEEEEEDHKYFYAFTRLKKASLKRVSRVAGCGTWHGDKLSAKIYGDKKNKKGLIGLKKNFSFRLKKGSKKSHWIMHEFSLAGESLIGIHQCSDYVLCRIKKKKTVVSKTGVQFHETCLEQEGFGDNSSCWVMNPLVETLNFNTQIDGAESCNNALIVQVASSEQPANVSFSCNDAFYAKTPHQNLSADFESTENNAGMMEFNGELLEWNIFGVGSEHMVIEEGNNDEAERMMVETELPCFESVFKDLSFLNSYQQQPIDQESHQVQRSCFESNVEDEFVNSMLEEYLMKEKNNGVFEE</sequence>
<comment type="caution">
    <text evidence="6">The sequence shown here is derived from an EMBL/GenBank/DDBJ whole genome shotgun (WGS) entry which is preliminary data.</text>
</comment>
<evidence type="ECO:0000313" key="6">
    <source>
        <dbReference type="EMBL" id="KAH7548566.1"/>
    </source>
</evidence>
<keyword evidence="4" id="KW-0539">Nucleus</keyword>
<organism evidence="6 7">
    <name type="scientific">Xanthoceras sorbifolium</name>
    <dbReference type="NCBI Taxonomy" id="99658"/>
    <lineage>
        <taxon>Eukaryota</taxon>
        <taxon>Viridiplantae</taxon>
        <taxon>Streptophyta</taxon>
        <taxon>Embryophyta</taxon>
        <taxon>Tracheophyta</taxon>
        <taxon>Spermatophyta</taxon>
        <taxon>Magnoliopsida</taxon>
        <taxon>eudicotyledons</taxon>
        <taxon>Gunneridae</taxon>
        <taxon>Pentapetalae</taxon>
        <taxon>rosids</taxon>
        <taxon>malvids</taxon>
        <taxon>Sapindales</taxon>
        <taxon>Sapindaceae</taxon>
        <taxon>Xanthoceroideae</taxon>
        <taxon>Xanthoceras</taxon>
    </lineage>
</organism>
<dbReference type="EMBL" id="JAFEMO010000014">
    <property type="protein sequence ID" value="KAH7548566.1"/>
    <property type="molecule type" value="Genomic_DNA"/>
</dbReference>
<evidence type="ECO:0000256" key="1">
    <source>
        <dbReference type="ARBA" id="ARBA00023015"/>
    </source>
</evidence>
<dbReference type="Gene3D" id="2.170.150.80">
    <property type="entry name" value="NAC domain"/>
    <property type="match status" value="1"/>
</dbReference>